<keyword evidence="2" id="KW-0812">Transmembrane</keyword>
<keyword evidence="2" id="KW-1133">Transmembrane helix</keyword>
<proteinExistence type="predicted"/>
<feature type="region of interest" description="Disordered" evidence="1">
    <location>
        <begin position="1"/>
        <end position="34"/>
    </location>
</feature>
<dbReference type="InterPro" id="IPR039708">
    <property type="entry name" value="MT1774/Rv1733c-like"/>
</dbReference>
<evidence type="ECO:0000256" key="1">
    <source>
        <dbReference type="SAM" id="MobiDB-lite"/>
    </source>
</evidence>
<accession>A0A918YTM9</accession>
<keyword evidence="4" id="KW-1185">Reference proteome</keyword>
<name>A0A918YTM9_9ACTN</name>
<evidence type="ECO:0000256" key="2">
    <source>
        <dbReference type="SAM" id="Phobius"/>
    </source>
</evidence>
<protein>
    <submittedName>
        <fullName evidence="3">Uncharacterized protein</fullName>
    </submittedName>
</protein>
<sequence length="208" mass="22453">MRTPDPSSHRPASGPPGKRAPHGPDGPPSPLERPADRLEGRLRVVLAAVALVVLPLTAWAAGQAVYSHYAHARQTMPARLHPVTARLVTDARSAGDRAGAQSGFHALVRWSDRDGGHKGVAPVRAWLHRGAATTVWLDARGAIATPPERRDFAATAGAAVAFATAFGGVASAYGLWWAVGRSMDRRRLSQWGREWERVEPGWVTRYSR</sequence>
<comment type="caution">
    <text evidence="3">The sequence shown here is derived from an EMBL/GenBank/DDBJ whole genome shotgun (WGS) entry which is preliminary data.</text>
</comment>
<evidence type="ECO:0000313" key="3">
    <source>
        <dbReference type="EMBL" id="GHE13496.1"/>
    </source>
</evidence>
<organism evidence="3 4">
    <name type="scientific">Streptomyces alanosinicus</name>
    <dbReference type="NCBI Taxonomy" id="68171"/>
    <lineage>
        <taxon>Bacteria</taxon>
        <taxon>Bacillati</taxon>
        <taxon>Actinomycetota</taxon>
        <taxon>Actinomycetes</taxon>
        <taxon>Kitasatosporales</taxon>
        <taxon>Streptomycetaceae</taxon>
        <taxon>Streptomyces</taxon>
    </lineage>
</organism>
<keyword evidence="2" id="KW-0472">Membrane</keyword>
<reference evidence="3" key="1">
    <citation type="journal article" date="2014" name="Int. J. Syst. Evol. Microbiol.">
        <title>Complete genome sequence of Corynebacterium casei LMG S-19264T (=DSM 44701T), isolated from a smear-ripened cheese.</title>
        <authorList>
            <consortium name="US DOE Joint Genome Institute (JGI-PGF)"/>
            <person name="Walter F."/>
            <person name="Albersmeier A."/>
            <person name="Kalinowski J."/>
            <person name="Ruckert C."/>
        </authorList>
    </citation>
    <scope>NUCLEOTIDE SEQUENCE</scope>
    <source>
        <strain evidence="3">JCM 4714</strain>
    </source>
</reference>
<gene>
    <name evidence="3" type="ORF">GCM10010339_80650</name>
</gene>
<dbReference type="PANTHER" id="PTHR42305:SF1">
    <property type="entry name" value="MEMBRANE PROTEIN RV1733C-RELATED"/>
    <property type="match status" value="1"/>
</dbReference>
<feature type="transmembrane region" description="Helical" evidence="2">
    <location>
        <begin position="42"/>
        <end position="61"/>
    </location>
</feature>
<evidence type="ECO:0000313" key="4">
    <source>
        <dbReference type="Proteomes" id="UP000655443"/>
    </source>
</evidence>
<dbReference type="EMBL" id="BMVG01000041">
    <property type="protein sequence ID" value="GHE13496.1"/>
    <property type="molecule type" value="Genomic_DNA"/>
</dbReference>
<dbReference type="PANTHER" id="PTHR42305">
    <property type="entry name" value="MEMBRANE PROTEIN RV1733C-RELATED"/>
    <property type="match status" value="1"/>
</dbReference>
<dbReference type="RefSeq" id="WP_189958556.1">
    <property type="nucleotide sequence ID" value="NZ_BMVG01000041.1"/>
</dbReference>
<feature type="transmembrane region" description="Helical" evidence="2">
    <location>
        <begin position="156"/>
        <end position="179"/>
    </location>
</feature>
<reference evidence="3" key="2">
    <citation type="submission" date="2020-09" db="EMBL/GenBank/DDBJ databases">
        <authorList>
            <person name="Sun Q."/>
            <person name="Ohkuma M."/>
        </authorList>
    </citation>
    <scope>NUCLEOTIDE SEQUENCE</scope>
    <source>
        <strain evidence="3">JCM 4714</strain>
    </source>
</reference>
<dbReference type="AlphaFoldDB" id="A0A918YTM9"/>
<dbReference type="Proteomes" id="UP000655443">
    <property type="component" value="Unassembled WGS sequence"/>
</dbReference>